<accession>F8CH44</accession>
<dbReference type="AlphaFoldDB" id="F8CH44"/>
<dbReference type="EMBL" id="CP002830">
    <property type="protein sequence ID" value="AEI64961.1"/>
    <property type="molecule type" value="Genomic_DNA"/>
</dbReference>
<name>F8CH44_MYXFH</name>
<reference evidence="1 2" key="1">
    <citation type="journal article" date="2011" name="J. Bacteriol.">
        <title>Genome sequence of the halotolerant marine bacterium Myxococcus fulvus HW-1.</title>
        <authorList>
            <person name="Li Z.F."/>
            <person name="Li X."/>
            <person name="Liu H."/>
            <person name="Liu X."/>
            <person name="Han K."/>
            <person name="Wu Z.H."/>
            <person name="Hu W."/>
            <person name="Li F.F."/>
            <person name="Li Y.Z."/>
        </authorList>
    </citation>
    <scope>NUCLEOTIDE SEQUENCE [LARGE SCALE GENOMIC DNA]</scope>
    <source>
        <strain evidence="2">ATCC BAA-855 / HW-1</strain>
    </source>
</reference>
<evidence type="ECO:0000313" key="2">
    <source>
        <dbReference type="Proteomes" id="UP000000488"/>
    </source>
</evidence>
<dbReference type="KEGG" id="mfu:LILAB_15290"/>
<protein>
    <submittedName>
        <fullName evidence="1">Uncharacterized protein</fullName>
    </submittedName>
</protein>
<sequence>MTEPVDGWIRGAGERCIALGKTKLGQALITHARHEAGHHLMTLEDARTLARRWNTRHARGLDCYLRFLADCLRAAQEGLDPLRAAA</sequence>
<dbReference type="Proteomes" id="UP000000488">
    <property type="component" value="Chromosome"/>
</dbReference>
<proteinExistence type="predicted"/>
<gene>
    <name evidence="1" type="ordered locus">LILAB_15290</name>
</gene>
<dbReference type="HOGENOM" id="CLU_2494662_0_0_7"/>
<organism evidence="1 2">
    <name type="scientific">Myxococcus fulvus (strain ATCC BAA-855 / HW-1)</name>
    <dbReference type="NCBI Taxonomy" id="483219"/>
    <lineage>
        <taxon>Bacteria</taxon>
        <taxon>Pseudomonadati</taxon>
        <taxon>Myxococcota</taxon>
        <taxon>Myxococcia</taxon>
        <taxon>Myxococcales</taxon>
        <taxon>Cystobacterineae</taxon>
        <taxon>Myxococcaceae</taxon>
        <taxon>Myxococcus</taxon>
    </lineage>
</organism>
<evidence type="ECO:0000313" key="1">
    <source>
        <dbReference type="EMBL" id="AEI64961.1"/>
    </source>
</evidence>